<gene>
    <name evidence="3" type="ORF">D9Q98_007015</name>
</gene>
<keyword evidence="2" id="KW-0732">Signal</keyword>
<evidence type="ECO:0000313" key="4">
    <source>
        <dbReference type="Proteomes" id="UP001055712"/>
    </source>
</evidence>
<sequence>MKPGSLLACLVLAVALVPASCRDSIAPERRRMTAVESAFDGGPNGNYLQLIDGRPAVGADGSPFLIPEFAPAPEPEAEPVKLLVPAAEPAPEPAAAAPPPQQSKSLGSEVGQAAAGVVADALDTVADVFRGRRRHLLQTTASPPQTEQPQLAAAAAAAAAAADLDSPIPFYAALLQPALQPFLPPGEQGRVLLQELAAELAPTVAAALNTTREQLNDLLDVLDSFIPVGATHAEASLIEAGPAFMAAIEGPLNDTAESLASTLLAAADDAGLQVYTLLEGVEPGQLEPFNAFIDGFVPAFVRGVTQAVLDVAYAAPTAAESVIAGFNRRRRRNLLQENSRAAGTSWRHTRHGP</sequence>
<feature type="compositionally biased region" description="Pro residues" evidence="1">
    <location>
        <begin position="90"/>
        <end position="101"/>
    </location>
</feature>
<protein>
    <submittedName>
        <fullName evidence="3">Uncharacterized protein</fullName>
    </submittedName>
</protein>
<dbReference type="EMBL" id="SIDB01000010">
    <property type="protein sequence ID" value="KAI3427075.1"/>
    <property type="molecule type" value="Genomic_DNA"/>
</dbReference>
<accession>A0A9D4TJ94</accession>
<dbReference type="AlphaFoldDB" id="A0A9D4TJ94"/>
<evidence type="ECO:0000256" key="2">
    <source>
        <dbReference type="SAM" id="SignalP"/>
    </source>
</evidence>
<organism evidence="3 4">
    <name type="scientific">Chlorella vulgaris</name>
    <name type="common">Green alga</name>
    <dbReference type="NCBI Taxonomy" id="3077"/>
    <lineage>
        <taxon>Eukaryota</taxon>
        <taxon>Viridiplantae</taxon>
        <taxon>Chlorophyta</taxon>
        <taxon>core chlorophytes</taxon>
        <taxon>Trebouxiophyceae</taxon>
        <taxon>Chlorellales</taxon>
        <taxon>Chlorellaceae</taxon>
        <taxon>Chlorella clade</taxon>
        <taxon>Chlorella</taxon>
    </lineage>
</organism>
<dbReference type="Proteomes" id="UP001055712">
    <property type="component" value="Unassembled WGS sequence"/>
</dbReference>
<keyword evidence="4" id="KW-1185">Reference proteome</keyword>
<comment type="caution">
    <text evidence="3">The sequence shown here is derived from an EMBL/GenBank/DDBJ whole genome shotgun (WGS) entry which is preliminary data.</text>
</comment>
<proteinExistence type="predicted"/>
<feature type="chain" id="PRO_5039698882" evidence="2">
    <location>
        <begin position="22"/>
        <end position="353"/>
    </location>
</feature>
<name>A0A9D4TJ94_CHLVU</name>
<feature type="signal peptide" evidence="2">
    <location>
        <begin position="1"/>
        <end position="21"/>
    </location>
</feature>
<evidence type="ECO:0000256" key="1">
    <source>
        <dbReference type="SAM" id="MobiDB-lite"/>
    </source>
</evidence>
<feature type="region of interest" description="Disordered" evidence="1">
    <location>
        <begin position="90"/>
        <end position="109"/>
    </location>
</feature>
<evidence type="ECO:0000313" key="3">
    <source>
        <dbReference type="EMBL" id="KAI3427075.1"/>
    </source>
</evidence>
<reference evidence="3" key="1">
    <citation type="journal article" date="2019" name="Plant J.">
        <title>Chlorella vulgaris genome assembly and annotation reveals the molecular basis for metabolic acclimation to high light conditions.</title>
        <authorList>
            <person name="Cecchin M."/>
            <person name="Marcolungo L."/>
            <person name="Rossato M."/>
            <person name="Girolomoni L."/>
            <person name="Cosentino E."/>
            <person name="Cuine S."/>
            <person name="Li-Beisson Y."/>
            <person name="Delledonne M."/>
            <person name="Ballottari M."/>
        </authorList>
    </citation>
    <scope>NUCLEOTIDE SEQUENCE</scope>
    <source>
        <strain evidence="3">211/11P</strain>
    </source>
</reference>
<reference evidence="3" key="2">
    <citation type="submission" date="2020-11" db="EMBL/GenBank/DDBJ databases">
        <authorList>
            <person name="Cecchin M."/>
            <person name="Marcolungo L."/>
            <person name="Rossato M."/>
            <person name="Girolomoni L."/>
            <person name="Cosentino E."/>
            <person name="Cuine S."/>
            <person name="Li-Beisson Y."/>
            <person name="Delledonne M."/>
            <person name="Ballottari M."/>
        </authorList>
    </citation>
    <scope>NUCLEOTIDE SEQUENCE</scope>
    <source>
        <strain evidence="3">211/11P</strain>
        <tissue evidence="3">Whole cell</tissue>
    </source>
</reference>